<dbReference type="EMBL" id="LT629695">
    <property type="protein sequence ID" value="SDH30088.1"/>
    <property type="molecule type" value="Genomic_DNA"/>
</dbReference>
<dbReference type="STRING" id="399736.SAMN04489720_0794"/>
<reference evidence="3" key="1">
    <citation type="submission" date="2016-10" db="EMBL/GenBank/DDBJ databases">
        <authorList>
            <person name="Varghese N."/>
            <person name="Submissions S."/>
        </authorList>
    </citation>
    <scope>NUCLEOTIDE SEQUENCE [LARGE SCALE GENOMIC DNA]</scope>
    <source>
        <strain evidence="3">DSM 22002</strain>
    </source>
</reference>
<evidence type="ECO:0000256" key="1">
    <source>
        <dbReference type="SAM" id="Phobius"/>
    </source>
</evidence>
<organism evidence="2 3">
    <name type="scientific">Agrococcus jejuensis</name>
    <dbReference type="NCBI Taxonomy" id="399736"/>
    <lineage>
        <taxon>Bacteria</taxon>
        <taxon>Bacillati</taxon>
        <taxon>Actinomycetota</taxon>
        <taxon>Actinomycetes</taxon>
        <taxon>Micrococcales</taxon>
        <taxon>Microbacteriaceae</taxon>
        <taxon>Agrococcus</taxon>
    </lineage>
</organism>
<dbReference type="PANTHER" id="PTHR34821">
    <property type="entry name" value="INNER MEMBRANE PROTEIN YDCZ"/>
    <property type="match status" value="1"/>
</dbReference>
<feature type="transmembrane region" description="Helical" evidence="1">
    <location>
        <begin position="136"/>
        <end position="156"/>
    </location>
</feature>
<dbReference type="Proteomes" id="UP000198822">
    <property type="component" value="Chromosome I"/>
</dbReference>
<gene>
    <name evidence="2" type="ORF">SAMN04489720_0794</name>
</gene>
<feature type="transmembrane region" description="Helical" evidence="1">
    <location>
        <begin position="196"/>
        <end position="215"/>
    </location>
</feature>
<sequence length="309" mass="31155">MRLVWILAAFVGGLAMAAQSRVNGELAVRIGDGTTAALISFGLGLTLVGLLSLVLPAGRAGARRMVVALREGRLRWWYALTGLFGAVVVASQGLAVPTLGVALFTVGIVAGQTLSGLAVDRMGIGVLAAKRITPQRVLGALVTIAAVGVGAAAGGFQSSSMLLVLLPLVAGMLIALQQAFAGQVHHHTQSALTQTTSNFLVGTLALAVVVAVRLASGVELQPLPAEWWLYLGGPLGCVFIAIAAVAVHRIGVLALGLASIAGQVVMALALDLVAPTSGHPVSVLSYVGAGLAIAGVAVSTVRRRPPAAA</sequence>
<dbReference type="InterPro" id="IPR006750">
    <property type="entry name" value="YdcZ"/>
</dbReference>
<feature type="transmembrane region" description="Helical" evidence="1">
    <location>
        <begin position="33"/>
        <end position="55"/>
    </location>
</feature>
<dbReference type="Pfam" id="PF04657">
    <property type="entry name" value="DMT_YdcZ"/>
    <property type="match status" value="2"/>
</dbReference>
<dbReference type="RefSeq" id="WP_092502636.1">
    <property type="nucleotide sequence ID" value="NZ_LT629695.1"/>
</dbReference>
<accession>A0A1G8BA90</accession>
<dbReference type="PANTHER" id="PTHR34821:SF2">
    <property type="entry name" value="INNER MEMBRANE PROTEIN YDCZ"/>
    <property type="match status" value="1"/>
</dbReference>
<feature type="transmembrane region" description="Helical" evidence="1">
    <location>
        <begin position="282"/>
        <end position="301"/>
    </location>
</feature>
<keyword evidence="1" id="KW-1133">Transmembrane helix</keyword>
<keyword evidence="1" id="KW-0812">Transmembrane</keyword>
<feature type="transmembrane region" description="Helical" evidence="1">
    <location>
        <begin position="101"/>
        <end position="124"/>
    </location>
</feature>
<dbReference type="AlphaFoldDB" id="A0A1G8BA90"/>
<name>A0A1G8BA90_9MICO</name>
<evidence type="ECO:0000313" key="2">
    <source>
        <dbReference type="EMBL" id="SDH30088.1"/>
    </source>
</evidence>
<protein>
    <submittedName>
        <fullName evidence="2">Transporter family-2 protein</fullName>
    </submittedName>
</protein>
<proteinExistence type="predicted"/>
<feature type="transmembrane region" description="Helical" evidence="1">
    <location>
        <begin position="162"/>
        <end position="184"/>
    </location>
</feature>
<keyword evidence="3" id="KW-1185">Reference proteome</keyword>
<feature type="transmembrane region" description="Helical" evidence="1">
    <location>
        <begin position="76"/>
        <end position="95"/>
    </location>
</feature>
<feature type="transmembrane region" description="Helical" evidence="1">
    <location>
        <begin position="252"/>
        <end position="270"/>
    </location>
</feature>
<dbReference type="OrthoDB" id="6463253at2"/>
<feature type="transmembrane region" description="Helical" evidence="1">
    <location>
        <begin position="227"/>
        <end position="247"/>
    </location>
</feature>
<evidence type="ECO:0000313" key="3">
    <source>
        <dbReference type="Proteomes" id="UP000198822"/>
    </source>
</evidence>
<keyword evidence="1" id="KW-0472">Membrane</keyword>
<dbReference type="GO" id="GO:0005886">
    <property type="term" value="C:plasma membrane"/>
    <property type="evidence" value="ECO:0007669"/>
    <property type="project" value="TreeGrafter"/>
</dbReference>